<organism evidence="3 4">
    <name type="scientific">Spirosoma terrae</name>
    <dbReference type="NCBI Taxonomy" id="1968276"/>
    <lineage>
        <taxon>Bacteria</taxon>
        <taxon>Pseudomonadati</taxon>
        <taxon>Bacteroidota</taxon>
        <taxon>Cytophagia</taxon>
        <taxon>Cytophagales</taxon>
        <taxon>Cytophagaceae</taxon>
        <taxon>Spirosoma</taxon>
    </lineage>
</organism>
<dbReference type="RefSeq" id="WP_163955049.1">
    <property type="nucleotide sequence ID" value="NZ_JAAFZH010000021.1"/>
</dbReference>
<evidence type="ECO:0000313" key="4">
    <source>
        <dbReference type="Proteomes" id="UP000474175"/>
    </source>
</evidence>
<sequence length="402" mass="46521">MNQLVCDLDVQVRGHNLGYIQTIVNLLNQRNMVTDRTLIFLFNSPVRQQLALASVHANISLVFITEEENTALEQCNGVFSRREAEWKLIKQYARHYNIDDVLILELDQYHISIGNQSTPFSISGIYFRPHFRIEAIGGGTRNFIKYWLLRQKKRWLEMYMCRNKSLRHIYILNDQQTVDAMNHLLKPVFRYLPDPILTYEPTYTDIRKSYSIEDNRCTFLIFGSIDERKNIENLFAAFAKLTPDLAQKAALLVVGPVKRHYKSILSNALQHLRLHQPGLQIVHRDEFISDSEMETLFSECNFPLLVYRDFFGSSGLLGQAAKHNKPVLVSTYGLMPELVERYKLGNAVSPKDIDGIARYLTKSIQNYNDVAIDGQAFYQDHSPDKFLSTLLQLKDETNTIHI</sequence>
<keyword evidence="1 3" id="KW-0808">Transferase</keyword>
<dbReference type="GO" id="GO:0009103">
    <property type="term" value="P:lipopolysaccharide biosynthetic process"/>
    <property type="evidence" value="ECO:0007669"/>
    <property type="project" value="TreeGrafter"/>
</dbReference>
<dbReference type="GO" id="GO:0016757">
    <property type="term" value="F:glycosyltransferase activity"/>
    <property type="evidence" value="ECO:0007669"/>
    <property type="project" value="InterPro"/>
</dbReference>
<gene>
    <name evidence="3" type="ORF">GK108_28825</name>
</gene>
<dbReference type="PANTHER" id="PTHR46401">
    <property type="entry name" value="GLYCOSYLTRANSFERASE WBBK-RELATED"/>
    <property type="match status" value="1"/>
</dbReference>
<comment type="caution">
    <text evidence="3">The sequence shown here is derived from an EMBL/GenBank/DDBJ whole genome shotgun (WGS) entry which is preliminary data.</text>
</comment>
<dbReference type="EMBL" id="JAAFZH010000021">
    <property type="protein sequence ID" value="NDU98919.1"/>
    <property type="molecule type" value="Genomic_DNA"/>
</dbReference>
<dbReference type="Proteomes" id="UP000474175">
    <property type="component" value="Unassembled WGS sequence"/>
</dbReference>
<evidence type="ECO:0000256" key="1">
    <source>
        <dbReference type="ARBA" id="ARBA00022679"/>
    </source>
</evidence>
<dbReference type="AlphaFoldDB" id="A0A6L9LPN9"/>
<accession>A0A6L9LPN9</accession>
<dbReference type="PANTHER" id="PTHR46401:SF2">
    <property type="entry name" value="GLYCOSYLTRANSFERASE WBBK-RELATED"/>
    <property type="match status" value="1"/>
</dbReference>
<protein>
    <submittedName>
        <fullName evidence="3">Glycosyltransferase family 4 protein</fullName>
    </submittedName>
</protein>
<dbReference type="SUPFAM" id="SSF53756">
    <property type="entry name" value="UDP-Glycosyltransferase/glycogen phosphorylase"/>
    <property type="match status" value="1"/>
</dbReference>
<evidence type="ECO:0000259" key="2">
    <source>
        <dbReference type="Pfam" id="PF00534"/>
    </source>
</evidence>
<dbReference type="InterPro" id="IPR001296">
    <property type="entry name" value="Glyco_trans_1"/>
</dbReference>
<evidence type="ECO:0000313" key="3">
    <source>
        <dbReference type="EMBL" id="NDU98919.1"/>
    </source>
</evidence>
<proteinExistence type="predicted"/>
<dbReference type="Gene3D" id="3.40.50.2000">
    <property type="entry name" value="Glycogen Phosphorylase B"/>
    <property type="match status" value="1"/>
</dbReference>
<feature type="domain" description="Glycosyl transferase family 1" evidence="2">
    <location>
        <begin position="205"/>
        <end position="367"/>
    </location>
</feature>
<keyword evidence="4" id="KW-1185">Reference proteome</keyword>
<dbReference type="Pfam" id="PF00534">
    <property type="entry name" value="Glycos_transf_1"/>
    <property type="match status" value="1"/>
</dbReference>
<reference evidence="3 4" key="1">
    <citation type="submission" date="2020-02" db="EMBL/GenBank/DDBJ databases">
        <title>Draft genome sequence of two Spirosoma agri KCTC 52727 and Spirosoma terrae KCTC 52035.</title>
        <authorList>
            <person name="Rojas J."/>
            <person name="Ambika Manirajan B."/>
            <person name="Suarez C."/>
            <person name="Ratering S."/>
            <person name="Schnell S."/>
        </authorList>
    </citation>
    <scope>NUCLEOTIDE SEQUENCE [LARGE SCALE GENOMIC DNA]</scope>
    <source>
        <strain evidence="3 4">KCTC 52035</strain>
    </source>
</reference>
<name>A0A6L9LPN9_9BACT</name>